<evidence type="ECO:0000313" key="1">
    <source>
        <dbReference type="EMBL" id="GGM64797.1"/>
    </source>
</evidence>
<accession>A0A8J3FWA7</accession>
<evidence type="ECO:0008006" key="3">
    <source>
        <dbReference type="Google" id="ProtNLM"/>
    </source>
</evidence>
<protein>
    <recommendedName>
        <fullName evidence="3">Phage tail protein</fullName>
    </recommendedName>
</protein>
<reference evidence="1" key="1">
    <citation type="journal article" date="2014" name="Int. J. Syst. Evol. Microbiol.">
        <title>Complete genome sequence of Corynebacterium casei LMG S-19264T (=DSM 44701T), isolated from a smear-ripened cheese.</title>
        <authorList>
            <consortium name="US DOE Joint Genome Institute (JGI-PGF)"/>
            <person name="Walter F."/>
            <person name="Albersmeier A."/>
            <person name="Kalinowski J."/>
            <person name="Ruckert C."/>
        </authorList>
    </citation>
    <scope>NUCLEOTIDE SEQUENCE</scope>
    <source>
        <strain evidence="1">CGMCC 4.5737</strain>
    </source>
</reference>
<gene>
    <name evidence="1" type="ORF">GCM10012275_39230</name>
</gene>
<name>A0A8J3FWA7_9PSEU</name>
<dbReference type="RefSeq" id="WP_189059758.1">
    <property type="nucleotide sequence ID" value="NZ_BMMK01000019.1"/>
</dbReference>
<evidence type="ECO:0000313" key="2">
    <source>
        <dbReference type="Proteomes" id="UP000637578"/>
    </source>
</evidence>
<dbReference type="Proteomes" id="UP000637578">
    <property type="component" value="Unassembled WGS sequence"/>
</dbReference>
<sequence>MALNDQAVLTPARGFVYLAPVGTAAPSPADVAKFSPDTALAGWESVGHTARDELPTWGYDGGEVETRGSWQSASLREVVTAAATDYVQFRLHQFDKGSLGLYYSVSDPGDTPGVFAVKQSPTKPLERALLIVIMDGDVSIAFYAPRASVRRDESIELSIDEFAALPVRATFLTQPGVSLFEWISEATGVNPAPPAT</sequence>
<keyword evidence="2" id="KW-1185">Reference proteome</keyword>
<reference evidence="1" key="2">
    <citation type="submission" date="2020-09" db="EMBL/GenBank/DDBJ databases">
        <authorList>
            <person name="Sun Q."/>
            <person name="Zhou Y."/>
        </authorList>
    </citation>
    <scope>NUCLEOTIDE SEQUENCE</scope>
    <source>
        <strain evidence="1">CGMCC 4.5737</strain>
    </source>
</reference>
<organism evidence="1 2">
    <name type="scientific">Longimycelium tulufanense</name>
    <dbReference type="NCBI Taxonomy" id="907463"/>
    <lineage>
        <taxon>Bacteria</taxon>
        <taxon>Bacillati</taxon>
        <taxon>Actinomycetota</taxon>
        <taxon>Actinomycetes</taxon>
        <taxon>Pseudonocardiales</taxon>
        <taxon>Pseudonocardiaceae</taxon>
        <taxon>Longimycelium</taxon>
    </lineage>
</organism>
<comment type="caution">
    <text evidence="1">The sequence shown here is derived from an EMBL/GenBank/DDBJ whole genome shotgun (WGS) entry which is preliminary data.</text>
</comment>
<proteinExistence type="predicted"/>
<dbReference type="EMBL" id="BMMK01000019">
    <property type="protein sequence ID" value="GGM64797.1"/>
    <property type="molecule type" value="Genomic_DNA"/>
</dbReference>
<dbReference type="AlphaFoldDB" id="A0A8J3FWA7"/>
<dbReference type="InterPro" id="IPR058154">
    <property type="entry name" value="Bxb1_TTP-like"/>
</dbReference>
<dbReference type="Pfam" id="PF25681">
    <property type="entry name" value="Phage_TTP_17"/>
    <property type="match status" value="1"/>
</dbReference>